<sequence length="242" mass="26774">MLGMKFTRGLLLQLLIHRSWAGSNCQRSFSEFSDINRNINNHCPNPSNMEERRNQYFCGSQYVTLESVHKDWKQDVSSPKIGMWQGDITKLEVDAIVNAANSGLKAGGGVCGAIHRAAGSQLQKECDSIGGCPVGDSRITAGYKLPAKHVIHTVGPQDKNSEHLKSCYRKSMELLIAKGLRSIAFPCISTGIYGYPSDKAAEVALQTIRSFIQDNSESVDSVIFCVFLDKDMQYYSELLSKK</sequence>
<reference evidence="3" key="1">
    <citation type="submission" date="2009-03" db="EMBL/GenBank/DDBJ databases">
        <title>Caligus rogercresseyi ESTs and full-length cDNAs.</title>
        <authorList>
            <person name="Yasuike M."/>
            <person name="von Schalburg K."/>
            <person name="Cooper G."/>
            <person name="Leong J."/>
            <person name="Jones S.R.M."/>
            <person name="Koop B.F."/>
        </authorList>
    </citation>
    <scope>NUCLEOTIDE SEQUENCE</scope>
    <source>
        <tissue evidence="3">Whole tissue</tissue>
    </source>
</reference>
<organism evidence="3">
    <name type="scientific">Caligus rogercresseyi</name>
    <name type="common">Sea louse</name>
    <dbReference type="NCBI Taxonomy" id="217165"/>
    <lineage>
        <taxon>Eukaryota</taxon>
        <taxon>Metazoa</taxon>
        <taxon>Ecdysozoa</taxon>
        <taxon>Arthropoda</taxon>
        <taxon>Crustacea</taxon>
        <taxon>Multicrustacea</taxon>
        <taxon>Hexanauplia</taxon>
        <taxon>Copepoda</taxon>
        <taxon>Siphonostomatoida</taxon>
        <taxon>Caligidae</taxon>
        <taxon>Caligus</taxon>
    </lineage>
</organism>
<feature type="signal peptide" evidence="1">
    <location>
        <begin position="1"/>
        <end position="21"/>
    </location>
</feature>
<evidence type="ECO:0000256" key="1">
    <source>
        <dbReference type="SAM" id="SignalP"/>
    </source>
</evidence>
<evidence type="ECO:0000313" key="3">
    <source>
        <dbReference type="EMBL" id="ACO11488.1"/>
    </source>
</evidence>
<evidence type="ECO:0000259" key="2">
    <source>
        <dbReference type="PROSITE" id="PS51154"/>
    </source>
</evidence>
<gene>
    <name evidence="3" type="primary">MACD1</name>
</gene>
<accession>C1BR35</accession>
<name>C1BR35_CALRO</name>
<dbReference type="InterPro" id="IPR002589">
    <property type="entry name" value="Macro_dom"/>
</dbReference>
<dbReference type="AlphaFoldDB" id="C1BR35"/>
<dbReference type="EMBL" id="BT077064">
    <property type="protein sequence ID" value="ACO11488.1"/>
    <property type="molecule type" value="mRNA"/>
</dbReference>
<dbReference type="PROSITE" id="PS51154">
    <property type="entry name" value="MACRO"/>
    <property type="match status" value="1"/>
</dbReference>
<dbReference type="Pfam" id="PF01661">
    <property type="entry name" value="Macro"/>
    <property type="match status" value="1"/>
</dbReference>
<dbReference type="InterPro" id="IPR043472">
    <property type="entry name" value="Macro_dom-like"/>
</dbReference>
<dbReference type="PANTHER" id="PTHR11106">
    <property type="entry name" value="GANGLIOSIDE INDUCED DIFFERENTIATION ASSOCIATED PROTEIN 2-RELATED"/>
    <property type="match status" value="1"/>
</dbReference>
<proteinExistence type="evidence at transcript level"/>
<dbReference type="SMART" id="SM00506">
    <property type="entry name" value="A1pp"/>
    <property type="match status" value="1"/>
</dbReference>
<feature type="domain" description="Macro" evidence="2">
    <location>
        <begin position="68"/>
        <end position="242"/>
    </location>
</feature>
<dbReference type="Gene3D" id="3.40.220.10">
    <property type="entry name" value="Leucine Aminopeptidase, subunit E, domain 1"/>
    <property type="match status" value="1"/>
</dbReference>
<protein>
    <submittedName>
        <fullName evidence="3">MACRO domain-containing protein 1</fullName>
    </submittedName>
</protein>
<dbReference type="PANTHER" id="PTHR11106:SF27">
    <property type="entry name" value="MACRO DOMAIN-CONTAINING PROTEIN"/>
    <property type="match status" value="1"/>
</dbReference>
<dbReference type="CDD" id="cd02908">
    <property type="entry name" value="Macro_OAADPr_deacetylase"/>
    <property type="match status" value="1"/>
</dbReference>
<keyword evidence="1" id="KW-0732">Signal</keyword>
<dbReference type="SUPFAM" id="SSF52949">
    <property type="entry name" value="Macro domain-like"/>
    <property type="match status" value="1"/>
</dbReference>
<feature type="chain" id="PRO_5002905274" evidence="1">
    <location>
        <begin position="22"/>
        <end position="242"/>
    </location>
</feature>